<feature type="domain" description="PsrA tetracyclin repressor-like C-terminal" evidence="1">
    <location>
        <begin position="56"/>
        <end position="172"/>
    </location>
</feature>
<dbReference type="Gene3D" id="1.10.357.10">
    <property type="entry name" value="Tetracycline Repressor, domain 2"/>
    <property type="match status" value="1"/>
</dbReference>
<keyword evidence="2" id="KW-0614">Plasmid</keyword>
<evidence type="ECO:0000313" key="3">
    <source>
        <dbReference type="Proteomes" id="UP000028181"/>
    </source>
</evidence>
<name>A0A068T2X1_NEOGA</name>
<dbReference type="Pfam" id="PF17939">
    <property type="entry name" value="TetR_C_30"/>
    <property type="match status" value="1"/>
</dbReference>
<protein>
    <submittedName>
        <fullName evidence="2">Predicted transcriptional regulator for fatty acid degradation FadQ, TetR family</fullName>
    </submittedName>
</protein>
<dbReference type="InterPro" id="IPR036271">
    <property type="entry name" value="Tet_transcr_reg_TetR-rel_C_sf"/>
</dbReference>
<dbReference type="KEGG" id="ngg:RG540_PA11340"/>
<dbReference type="HOGENOM" id="CLU_069356_19_1_5"/>
<dbReference type="eggNOG" id="COG1309">
    <property type="taxonomic scope" value="Bacteria"/>
</dbReference>
<geneLocation type="plasmid" evidence="3">
    <name>II</name>
</geneLocation>
<dbReference type="EMBL" id="HG938354">
    <property type="protein sequence ID" value="CDN51810.1"/>
    <property type="molecule type" value="Genomic_DNA"/>
</dbReference>
<dbReference type="AlphaFoldDB" id="A0A068T2X1"/>
<reference evidence="3" key="1">
    <citation type="journal article" date="2014" name="BMC Genomics">
        <title>Genome sequencing of two Neorhizobium galegae strains reveals a noeT gene responsible for the unusual acetylation of the nodulation factors.</title>
        <authorList>
            <person name="Osterman J."/>
            <person name="Marsh J."/>
            <person name="Laine P.K."/>
            <person name="Zeng Z."/>
            <person name="Alatalo E."/>
            <person name="Sullivan J.T."/>
            <person name="Young J.P."/>
            <person name="Thomas-Oates J."/>
            <person name="Paulin L."/>
            <person name="Lindstrom K."/>
        </authorList>
    </citation>
    <scope>NUCLEOTIDE SEQUENCE [LARGE SCALE GENOMIC DNA]</scope>
    <source>
        <strain evidence="3">HAMBI 540</strain>
    </source>
</reference>
<keyword evidence="3" id="KW-1185">Reference proteome</keyword>
<dbReference type="PATRIC" id="fig|1028800.3.peg.5764"/>
<evidence type="ECO:0000259" key="1">
    <source>
        <dbReference type="Pfam" id="PF17939"/>
    </source>
</evidence>
<dbReference type="InterPro" id="IPR041586">
    <property type="entry name" value="PsrA_TetR_C"/>
</dbReference>
<gene>
    <name evidence="2" type="ORF">RG540_PA11340</name>
</gene>
<evidence type="ECO:0000313" key="2">
    <source>
        <dbReference type="EMBL" id="CDN51810.1"/>
    </source>
</evidence>
<dbReference type="Proteomes" id="UP000028181">
    <property type="component" value="Plasmid pHAMBI540a"/>
</dbReference>
<proteinExistence type="predicted"/>
<organism evidence="2 3">
    <name type="scientific">Neorhizobium galegae bv. orientalis str. HAMBI 540</name>
    <dbReference type="NCBI Taxonomy" id="1028800"/>
    <lineage>
        <taxon>Bacteria</taxon>
        <taxon>Pseudomonadati</taxon>
        <taxon>Pseudomonadota</taxon>
        <taxon>Alphaproteobacteria</taxon>
        <taxon>Hyphomicrobiales</taxon>
        <taxon>Rhizobiaceae</taxon>
        <taxon>Rhizobium/Agrobacterium group</taxon>
        <taxon>Neorhizobium</taxon>
    </lineage>
</organism>
<accession>A0A068T2X1</accession>
<dbReference type="SUPFAM" id="SSF48498">
    <property type="entry name" value="Tetracyclin repressor-like, C-terminal domain"/>
    <property type="match status" value="1"/>
</dbReference>
<sequence length="179" mass="20444">MNVAAVNYYFGSKEDLISEVLNLMMEPYTHARIEALEKCEASTRPGFPVLEEVVGALVRPMVQFSRDASGARPLTRLILQVRSRPRESTNRFFIRRVDPAVFRFIDAFSRALPDMQRRDIFWRYNFSIGAIMQVLIDSDPASYRLKQLSGGLCDTDDDEEIIRQLSRFICTGFQAPAIG</sequence>